<protein>
    <submittedName>
        <fullName evidence="1">Uncharacterized protein</fullName>
    </submittedName>
</protein>
<sequence>MATKWFQKIPELLLYHCSERSYVDSSGILLETSLPVTKDIEFSERIPSCKTGRGDSLEFFLQCGDCELSAIQSAVIDLLSVCAANS</sequence>
<gene>
    <name evidence="1" type="ORF">AVEN_41074_1</name>
</gene>
<dbReference type="EMBL" id="BGPR01000200">
    <property type="protein sequence ID" value="GBM04269.1"/>
    <property type="molecule type" value="Genomic_DNA"/>
</dbReference>
<evidence type="ECO:0000313" key="1">
    <source>
        <dbReference type="EMBL" id="GBM04269.1"/>
    </source>
</evidence>
<accession>A0A4Y2CJA9</accession>
<name>A0A4Y2CJA9_ARAVE</name>
<keyword evidence="2" id="KW-1185">Reference proteome</keyword>
<comment type="caution">
    <text evidence="1">The sequence shown here is derived from an EMBL/GenBank/DDBJ whole genome shotgun (WGS) entry which is preliminary data.</text>
</comment>
<organism evidence="1 2">
    <name type="scientific">Araneus ventricosus</name>
    <name type="common">Orbweaver spider</name>
    <name type="synonym">Epeira ventricosa</name>
    <dbReference type="NCBI Taxonomy" id="182803"/>
    <lineage>
        <taxon>Eukaryota</taxon>
        <taxon>Metazoa</taxon>
        <taxon>Ecdysozoa</taxon>
        <taxon>Arthropoda</taxon>
        <taxon>Chelicerata</taxon>
        <taxon>Arachnida</taxon>
        <taxon>Araneae</taxon>
        <taxon>Araneomorphae</taxon>
        <taxon>Entelegynae</taxon>
        <taxon>Araneoidea</taxon>
        <taxon>Araneidae</taxon>
        <taxon>Araneus</taxon>
    </lineage>
</organism>
<reference evidence="1 2" key="1">
    <citation type="journal article" date="2019" name="Sci. Rep.">
        <title>Orb-weaving spider Araneus ventricosus genome elucidates the spidroin gene catalogue.</title>
        <authorList>
            <person name="Kono N."/>
            <person name="Nakamura H."/>
            <person name="Ohtoshi R."/>
            <person name="Moran D.A.P."/>
            <person name="Shinohara A."/>
            <person name="Yoshida Y."/>
            <person name="Fujiwara M."/>
            <person name="Mori M."/>
            <person name="Tomita M."/>
            <person name="Arakawa K."/>
        </authorList>
    </citation>
    <scope>NUCLEOTIDE SEQUENCE [LARGE SCALE GENOMIC DNA]</scope>
</reference>
<dbReference type="Proteomes" id="UP000499080">
    <property type="component" value="Unassembled WGS sequence"/>
</dbReference>
<dbReference type="AlphaFoldDB" id="A0A4Y2CJA9"/>
<proteinExistence type="predicted"/>
<evidence type="ECO:0000313" key="2">
    <source>
        <dbReference type="Proteomes" id="UP000499080"/>
    </source>
</evidence>